<feature type="active site" evidence="5">
    <location>
        <position position="87"/>
    </location>
</feature>
<dbReference type="InterPro" id="IPR000169">
    <property type="entry name" value="Pept_cys_AS"/>
</dbReference>
<accession>A0A2A7B791</accession>
<evidence type="ECO:0000256" key="3">
    <source>
        <dbReference type="ARBA" id="ARBA00022807"/>
    </source>
</evidence>
<evidence type="ECO:0000256" key="5">
    <source>
        <dbReference type="PIRSR" id="PIRSR005700-1"/>
    </source>
</evidence>
<organism evidence="6 7">
    <name type="scientific">Faecalibacterium prausnitzii</name>
    <dbReference type="NCBI Taxonomy" id="853"/>
    <lineage>
        <taxon>Bacteria</taxon>
        <taxon>Bacillati</taxon>
        <taxon>Bacillota</taxon>
        <taxon>Clostridia</taxon>
        <taxon>Eubacteriales</taxon>
        <taxon>Oscillospiraceae</taxon>
        <taxon>Faecalibacterium</taxon>
    </lineage>
</organism>
<proteinExistence type="inferred from homology"/>
<dbReference type="OrthoDB" id="1111399at2"/>
<dbReference type="PANTHER" id="PTHR10363:SF2">
    <property type="entry name" value="BLEOMYCIN HYDROLASE"/>
    <property type="match status" value="1"/>
</dbReference>
<evidence type="ECO:0000313" key="6">
    <source>
        <dbReference type="EMBL" id="PDX87226.1"/>
    </source>
</evidence>
<protein>
    <recommendedName>
        <fullName evidence="4">Aminopeptidase</fullName>
    </recommendedName>
</protein>
<evidence type="ECO:0000256" key="4">
    <source>
        <dbReference type="PIRNR" id="PIRNR005700"/>
    </source>
</evidence>
<keyword evidence="2 4" id="KW-0378">Hydrolase</keyword>
<dbReference type="GO" id="GO:0070005">
    <property type="term" value="F:cysteine-type aminopeptidase activity"/>
    <property type="evidence" value="ECO:0007669"/>
    <property type="project" value="InterPro"/>
</dbReference>
<dbReference type="Proteomes" id="UP000220904">
    <property type="component" value="Unassembled WGS sequence"/>
</dbReference>
<dbReference type="AlphaFoldDB" id="A0A2A7B791"/>
<feature type="active site" evidence="5">
    <location>
        <position position="398"/>
    </location>
</feature>
<dbReference type="PIRSF" id="PIRSF005700">
    <property type="entry name" value="PepC"/>
    <property type="match status" value="1"/>
</dbReference>
<keyword evidence="3 4" id="KW-0788">Thiol protease</keyword>
<keyword evidence="1 4" id="KW-0645">Protease</keyword>
<evidence type="ECO:0000256" key="1">
    <source>
        <dbReference type="ARBA" id="ARBA00022670"/>
    </source>
</evidence>
<dbReference type="InterPro" id="IPR004134">
    <property type="entry name" value="Peptidase_C1B"/>
</dbReference>
<evidence type="ECO:0000313" key="7">
    <source>
        <dbReference type="Proteomes" id="UP000220904"/>
    </source>
</evidence>
<comment type="caution">
    <text evidence="6">The sequence shown here is derived from an EMBL/GenBank/DDBJ whole genome shotgun (WGS) entry which is preliminary data.</text>
</comment>
<dbReference type="CDD" id="cd00585">
    <property type="entry name" value="Peptidase_C1B"/>
    <property type="match status" value="1"/>
</dbReference>
<dbReference type="GO" id="GO:0009636">
    <property type="term" value="P:response to toxic substance"/>
    <property type="evidence" value="ECO:0007669"/>
    <property type="project" value="TreeGrafter"/>
</dbReference>
<dbReference type="EMBL" id="NOUV01000011">
    <property type="protein sequence ID" value="PDX87226.1"/>
    <property type="molecule type" value="Genomic_DNA"/>
</dbReference>
<feature type="active site" evidence="5">
    <location>
        <position position="376"/>
    </location>
</feature>
<name>A0A2A7B791_9FIRM</name>
<dbReference type="Pfam" id="PF03051">
    <property type="entry name" value="Peptidase_C1_2"/>
    <property type="match status" value="1"/>
</dbReference>
<dbReference type="PROSITE" id="PS00139">
    <property type="entry name" value="THIOL_PROTEASE_CYS"/>
    <property type="match status" value="1"/>
</dbReference>
<keyword evidence="4" id="KW-0031">Aminopeptidase</keyword>
<dbReference type="Gene3D" id="3.90.70.10">
    <property type="entry name" value="Cysteine proteinases"/>
    <property type="match status" value="1"/>
</dbReference>
<gene>
    <name evidence="6" type="ORF">CHR60_05610</name>
</gene>
<dbReference type="InterPro" id="IPR038765">
    <property type="entry name" value="Papain-like_cys_pep_sf"/>
</dbReference>
<evidence type="ECO:0000256" key="2">
    <source>
        <dbReference type="ARBA" id="ARBA00022801"/>
    </source>
</evidence>
<dbReference type="GO" id="GO:0006508">
    <property type="term" value="P:proteolysis"/>
    <property type="evidence" value="ECO:0007669"/>
    <property type="project" value="UniProtKB-KW"/>
</dbReference>
<dbReference type="GO" id="GO:0005737">
    <property type="term" value="C:cytoplasm"/>
    <property type="evidence" value="ECO:0007669"/>
    <property type="project" value="TreeGrafter"/>
</dbReference>
<reference evidence="6 7" key="1">
    <citation type="journal article" date="2017" name="Front. Microbiol.">
        <title>New Insights into the Diversity of the Genus Faecalibacterium.</title>
        <authorList>
            <person name="Benevides L."/>
            <person name="Burman S."/>
            <person name="Martin R."/>
            <person name="Robert V."/>
            <person name="Thomas M."/>
            <person name="Miquel S."/>
            <person name="Chain F."/>
            <person name="Sokol H."/>
            <person name="Bermudez-Humaran L.G."/>
            <person name="Morrison M."/>
            <person name="Langella P."/>
            <person name="Azevedo V.A."/>
            <person name="Chatel J.M."/>
            <person name="Soares S."/>
        </authorList>
    </citation>
    <scope>NUCLEOTIDE SEQUENCE [LARGE SCALE GENOMIC DNA]</scope>
    <source>
        <strain evidence="6 7">AHMP21</strain>
    </source>
</reference>
<dbReference type="PANTHER" id="PTHR10363">
    <property type="entry name" value="BLEOMYCIN HYDROLASE"/>
    <property type="match status" value="1"/>
</dbReference>
<comment type="similarity">
    <text evidence="4">Belongs to the peptidase C1 family.</text>
</comment>
<dbReference type="GO" id="GO:0043418">
    <property type="term" value="P:homocysteine catabolic process"/>
    <property type="evidence" value="ECO:0007669"/>
    <property type="project" value="TreeGrafter"/>
</dbReference>
<dbReference type="SUPFAM" id="SSF54001">
    <property type="entry name" value="Cysteine proteinases"/>
    <property type="match status" value="1"/>
</dbReference>
<sequence>MGAAGRAVKEESVKPMNKVTPIDAEMLARFEQGYAARPELQVMSNAISRTALPDAAFVPAAAAKLQMDFSVLVQTSNITNQKQSGRCWMFSTLNVLRERVIRQCKLEDFSISPTYLAFYDKLEKANLFFENILHFAAQELDDRETFTLLGNPLPDGGQWDMAVSLIKKYGVVPSWVMPETVHSTGTAKYLPILNRKLREDALELRALVREGKDPSARREEMLAEIYNALRILYGQPPKTFDFEYTDTDKVYHCDRGLTPKQFLDKYVGSDFDDYAVIIASPIHAVNRTYCQPFMGDVVEDGMFWLNLSQEELEDLTIRQLQAGEGVMFSCDCHPDGDRANGYWDPDCFQYGEVLGGLTFGMTKSERLLTRDSTMNHCMMFCGVNLDENGTANRWKIENSWGEESGQKGYYIGSEKWFQANVYQVTVRKSLLSDAQRALLAQEPLPMKLWDPLA</sequence>